<evidence type="ECO:0000313" key="9">
    <source>
        <dbReference type="Proteomes" id="UP000006666"/>
    </source>
</evidence>
<feature type="transmembrane region" description="Helical" evidence="6">
    <location>
        <begin position="394"/>
        <end position="416"/>
    </location>
</feature>
<evidence type="ECO:0000256" key="3">
    <source>
        <dbReference type="ARBA" id="ARBA00022989"/>
    </source>
</evidence>
<feature type="domain" description="Amino acid permease/ SLC12A" evidence="7">
    <location>
        <begin position="16"/>
        <end position="384"/>
    </location>
</feature>
<reference evidence="8 9" key="1">
    <citation type="journal article" date="2009" name="Stand. Genomic Sci.">
        <title>Complete genome sequence of Kytococcus sedentarius type strain (541).</title>
        <authorList>
            <person name="Sims D."/>
            <person name="Brettin T."/>
            <person name="Detter J.C."/>
            <person name="Han C."/>
            <person name="Lapidus A."/>
            <person name="Copeland A."/>
            <person name="Glavina Del Rio T."/>
            <person name="Nolan M."/>
            <person name="Chen F."/>
            <person name="Lucas S."/>
            <person name="Tice H."/>
            <person name="Cheng J.F."/>
            <person name="Bruce D."/>
            <person name="Goodwin L."/>
            <person name="Pitluck S."/>
            <person name="Ovchinnikova G."/>
            <person name="Pati A."/>
            <person name="Ivanova N."/>
            <person name="Mavrommatis K."/>
            <person name="Chen A."/>
            <person name="Palaniappan K."/>
            <person name="D'haeseleer P."/>
            <person name="Chain P."/>
            <person name="Bristow J."/>
            <person name="Eisen J.A."/>
            <person name="Markowitz V."/>
            <person name="Hugenholtz P."/>
            <person name="Schneider S."/>
            <person name="Goker M."/>
            <person name="Pukall R."/>
            <person name="Kyrpides N.C."/>
            <person name="Klenk H.P."/>
        </authorList>
    </citation>
    <scope>NUCLEOTIDE SEQUENCE [LARGE SCALE GENOMIC DNA]</scope>
    <source>
        <strain evidence="9">ATCC 14392 / DSM 20547 / JCM 11482 / CCUG 33030 / NBRC 15357 / NCTC 11040 / CCM 314 / 541</strain>
    </source>
</reference>
<keyword evidence="9" id="KW-1185">Reference proteome</keyword>
<dbReference type="RefSeq" id="WP_015780201.1">
    <property type="nucleotide sequence ID" value="NC_013169.1"/>
</dbReference>
<evidence type="ECO:0000256" key="1">
    <source>
        <dbReference type="ARBA" id="ARBA00004141"/>
    </source>
</evidence>
<sequence>MSEMKKSLGLFQLLALGVAGVLGSSWIYTNSTFFDTYGAGGMILGIALGGVLAAMVALAYSELTTLFPRAGGEVVFSYTALGRVAGFVAGWMLIGAYLSSTAFYVTAFGTLLGKFTDAMNASPLYTINEGVVTAPVLAAGVALTLLMFALNWFGVGIGAQVQVLMFVVMVLIGLALIMVGFAAGSPDNFLPAFRDDHDPLMSTLRMVVPGMTYVVGFGLVAVLAEDADMPPRKIGQAVLITVVVAVVFYCLVLLASAWVIPWEQTAGMELGSIDAFREAGFPLLGWGAYAIGMLGLLTSFLGLFIATSRIIVGMARVRLLPASLARVHEGSGAPRNALVAVLVATLALGLLGPGAILWFLDTGGIYLGIVWILVVAAKYALPRKYPGLQRAYEAPGWAPVLGAAGAAAVICLALVPGTNMSLVWPGEYIVLLAWFALGAVLLSVAGRMDRDAALTELLGDYRHQLAQAQELQSGQDGSARASGGADERGLRDRG</sequence>
<gene>
    <name evidence="8" type="ordered locus">Ksed_22930</name>
</gene>
<evidence type="ECO:0000256" key="5">
    <source>
        <dbReference type="SAM" id="MobiDB-lite"/>
    </source>
</evidence>
<feature type="transmembrane region" description="Helical" evidence="6">
    <location>
        <begin position="236"/>
        <end position="260"/>
    </location>
</feature>
<dbReference type="STRING" id="478801.Ksed_22930"/>
<dbReference type="eggNOG" id="COG0531">
    <property type="taxonomic scope" value="Bacteria"/>
</dbReference>
<evidence type="ECO:0000259" key="7">
    <source>
        <dbReference type="Pfam" id="PF00324"/>
    </source>
</evidence>
<dbReference type="EMBL" id="CP001686">
    <property type="protein sequence ID" value="ACV07270.1"/>
    <property type="molecule type" value="Genomic_DNA"/>
</dbReference>
<feature type="transmembrane region" description="Helical" evidence="6">
    <location>
        <begin position="203"/>
        <end position="224"/>
    </location>
</feature>
<dbReference type="GO" id="GO:0016020">
    <property type="term" value="C:membrane"/>
    <property type="evidence" value="ECO:0007669"/>
    <property type="project" value="UniProtKB-SubCell"/>
</dbReference>
<keyword evidence="3 6" id="KW-1133">Transmembrane helix</keyword>
<feature type="transmembrane region" description="Helical" evidence="6">
    <location>
        <begin position="365"/>
        <end position="382"/>
    </location>
</feature>
<name>C7NM21_KYTSD</name>
<dbReference type="Pfam" id="PF00324">
    <property type="entry name" value="AA_permease"/>
    <property type="match status" value="1"/>
</dbReference>
<dbReference type="InterPro" id="IPR004841">
    <property type="entry name" value="AA-permease/SLC12A_dom"/>
</dbReference>
<feature type="region of interest" description="Disordered" evidence="5">
    <location>
        <begin position="469"/>
        <end position="494"/>
    </location>
</feature>
<feature type="compositionally biased region" description="Basic and acidic residues" evidence="5">
    <location>
        <begin position="485"/>
        <end position="494"/>
    </location>
</feature>
<organism evidence="8 9">
    <name type="scientific">Kytococcus sedentarius (strain ATCC 14392 / DSM 20547 / JCM 11482 / CCUG 33030 / NBRC 15357 / NCTC 11040 / CCM 314 / 541)</name>
    <name type="common">Micrococcus sedentarius</name>
    <dbReference type="NCBI Taxonomy" id="478801"/>
    <lineage>
        <taxon>Bacteria</taxon>
        <taxon>Bacillati</taxon>
        <taxon>Actinomycetota</taxon>
        <taxon>Actinomycetes</taxon>
        <taxon>Micrococcales</taxon>
        <taxon>Kytococcaceae</taxon>
        <taxon>Kytococcus</taxon>
    </lineage>
</organism>
<evidence type="ECO:0000256" key="2">
    <source>
        <dbReference type="ARBA" id="ARBA00022692"/>
    </source>
</evidence>
<keyword evidence="2 6" id="KW-0812">Transmembrane</keyword>
<dbReference type="Proteomes" id="UP000006666">
    <property type="component" value="Chromosome"/>
</dbReference>
<evidence type="ECO:0000256" key="4">
    <source>
        <dbReference type="ARBA" id="ARBA00023136"/>
    </source>
</evidence>
<dbReference type="PANTHER" id="PTHR42770:SF7">
    <property type="entry name" value="MEMBRANE PROTEIN"/>
    <property type="match status" value="1"/>
</dbReference>
<dbReference type="KEGG" id="kse:Ksed_22930"/>
<dbReference type="HOGENOM" id="CLU_007946_3_4_11"/>
<evidence type="ECO:0000256" key="6">
    <source>
        <dbReference type="SAM" id="Phobius"/>
    </source>
</evidence>
<dbReference type="InterPro" id="IPR050367">
    <property type="entry name" value="APC_superfamily"/>
</dbReference>
<proteinExistence type="predicted"/>
<feature type="transmembrane region" description="Helical" evidence="6">
    <location>
        <begin position="163"/>
        <end position="183"/>
    </location>
</feature>
<comment type="subcellular location">
    <subcellularLocation>
        <location evidence="1">Membrane</location>
        <topology evidence="1">Multi-pass membrane protein</topology>
    </subcellularLocation>
</comment>
<keyword evidence="4 6" id="KW-0472">Membrane</keyword>
<feature type="transmembrane region" description="Helical" evidence="6">
    <location>
        <begin position="39"/>
        <end position="63"/>
    </location>
</feature>
<dbReference type="PIRSF" id="PIRSF006060">
    <property type="entry name" value="AA_transporter"/>
    <property type="match status" value="1"/>
</dbReference>
<dbReference type="PANTHER" id="PTHR42770">
    <property type="entry name" value="AMINO ACID TRANSPORTER-RELATED"/>
    <property type="match status" value="1"/>
</dbReference>
<feature type="transmembrane region" description="Helical" evidence="6">
    <location>
        <begin position="286"/>
        <end position="315"/>
    </location>
</feature>
<protein>
    <submittedName>
        <fullName evidence="8">Amino acid transporter</fullName>
    </submittedName>
</protein>
<dbReference type="Gene3D" id="1.20.1740.10">
    <property type="entry name" value="Amino acid/polyamine transporter I"/>
    <property type="match status" value="1"/>
</dbReference>
<accession>C7NM21</accession>
<evidence type="ECO:0000313" key="8">
    <source>
        <dbReference type="EMBL" id="ACV07270.1"/>
    </source>
</evidence>
<dbReference type="GO" id="GO:0055085">
    <property type="term" value="P:transmembrane transport"/>
    <property type="evidence" value="ECO:0007669"/>
    <property type="project" value="InterPro"/>
</dbReference>
<feature type="transmembrane region" description="Helical" evidence="6">
    <location>
        <begin position="84"/>
        <end position="112"/>
    </location>
</feature>
<feature type="transmembrane region" description="Helical" evidence="6">
    <location>
        <begin position="336"/>
        <end position="359"/>
    </location>
</feature>
<feature type="transmembrane region" description="Helical" evidence="6">
    <location>
        <begin position="132"/>
        <end position="151"/>
    </location>
</feature>
<dbReference type="AlphaFoldDB" id="C7NM21"/>
<feature type="transmembrane region" description="Helical" evidence="6">
    <location>
        <begin position="428"/>
        <end position="445"/>
    </location>
</feature>